<dbReference type="RefSeq" id="WP_106502862.1">
    <property type="nucleotide sequence ID" value="NZ_PXXO01000007.1"/>
</dbReference>
<feature type="transmembrane region" description="Helical" evidence="1">
    <location>
        <begin position="152"/>
        <end position="170"/>
    </location>
</feature>
<evidence type="ECO:0000256" key="1">
    <source>
        <dbReference type="SAM" id="Phobius"/>
    </source>
</evidence>
<keyword evidence="1" id="KW-0812">Transmembrane</keyword>
<evidence type="ECO:0008006" key="4">
    <source>
        <dbReference type="Google" id="ProtNLM"/>
    </source>
</evidence>
<sequence>MANRQQRLEWIFERWLWRFRLIAIVPVVMSLLSAAAAYLAGTLEVLGALKALLKGSGDTSYAIALQLGKLVGGVDLYLIGIALMIFGYGVYELLISNIEAAHEDGKDGGSGLLDIRSLDDLKEKLVKVIVVALIVSAFKAMLVFPIHSTTNLLVFSGSVLLLALSAWLVAGGKKPPTPR</sequence>
<keyword evidence="1" id="KW-1133">Transmembrane helix</keyword>
<dbReference type="PANTHER" id="PTHR31721:SF4">
    <property type="entry name" value="OS06G0710300 PROTEIN"/>
    <property type="match status" value="1"/>
</dbReference>
<reference evidence="2" key="1">
    <citation type="journal article" date="2018" name="Environ. Microbiol.">
        <title>Ecological and genomic features of two widespread freshwater picocyanobacteria.</title>
        <authorList>
            <person name="Cabello-Yeves P.J."/>
            <person name="Picazo A."/>
            <person name="Camacho A."/>
            <person name="Callieri C."/>
            <person name="Rosselli R."/>
            <person name="Roda-Garcia J.J."/>
            <person name="Coutinho F.H."/>
            <person name="Rodriguez-Valera F."/>
        </authorList>
    </citation>
    <scope>NUCLEOTIDE SEQUENCE [LARGE SCALE GENOMIC DNA]</scope>
    <source>
        <strain evidence="2">Tous</strain>
    </source>
</reference>
<dbReference type="PANTHER" id="PTHR31721">
    <property type="entry name" value="OS06G0710300 PROTEIN"/>
    <property type="match status" value="1"/>
</dbReference>
<keyword evidence="1" id="KW-0472">Membrane</keyword>
<accession>A0A2P7MVK5</accession>
<feature type="transmembrane region" description="Helical" evidence="1">
    <location>
        <begin position="21"/>
        <end position="41"/>
    </location>
</feature>
<dbReference type="Proteomes" id="UP000243002">
    <property type="component" value="Unassembled WGS sequence"/>
</dbReference>
<organism evidence="2 3">
    <name type="scientific">Cyanobium usitatum str. Tous</name>
    <dbReference type="NCBI Taxonomy" id="2116684"/>
    <lineage>
        <taxon>Bacteria</taxon>
        <taxon>Bacillati</taxon>
        <taxon>Cyanobacteriota</taxon>
        <taxon>Cyanophyceae</taxon>
        <taxon>Synechococcales</taxon>
        <taxon>Prochlorococcaceae</taxon>
        <taxon>Cyanobium</taxon>
    </lineage>
</organism>
<dbReference type="AlphaFoldDB" id="A0A2P7MVK5"/>
<dbReference type="Pfam" id="PF03350">
    <property type="entry name" value="UPF0114"/>
    <property type="match status" value="1"/>
</dbReference>
<protein>
    <recommendedName>
        <fullName evidence="4">YqhA family protein</fullName>
    </recommendedName>
</protein>
<evidence type="ECO:0000313" key="3">
    <source>
        <dbReference type="Proteomes" id="UP000243002"/>
    </source>
</evidence>
<dbReference type="EMBL" id="PXXO01000007">
    <property type="protein sequence ID" value="PSJ05237.1"/>
    <property type="molecule type" value="Genomic_DNA"/>
</dbReference>
<evidence type="ECO:0000313" key="2">
    <source>
        <dbReference type="EMBL" id="PSJ05237.1"/>
    </source>
</evidence>
<name>A0A2P7MVK5_9CYAN</name>
<gene>
    <name evidence="2" type="ORF">C7K55_07890</name>
</gene>
<dbReference type="PIRSF" id="PIRSF026509">
    <property type="entry name" value="UCP026509"/>
    <property type="match status" value="1"/>
</dbReference>
<proteinExistence type="predicted"/>
<feature type="transmembrane region" description="Helical" evidence="1">
    <location>
        <begin position="125"/>
        <end position="146"/>
    </location>
</feature>
<comment type="caution">
    <text evidence="2">The sequence shown here is derived from an EMBL/GenBank/DDBJ whole genome shotgun (WGS) entry which is preliminary data.</text>
</comment>
<keyword evidence="3" id="KW-1185">Reference proteome</keyword>
<dbReference type="InterPro" id="IPR005134">
    <property type="entry name" value="UPF0114"/>
</dbReference>
<dbReference type="OrthoDB" id="553933at2"/>